<name>A0A7R8CBK9_LEPSM</name>
<feature type="compositionally biased region" description="Polar residues" evidence="1">
    <location>
        <begin position="463"/>
        <end position="472"/>
    </location>
</feature>
<accession>A0A7R8CBK9</accession>
<evidence type="ECO:0000313" key="2">
    <source>
        <dbReference type="EMBL" id="CAF2757214.1"/>
    </source>
</evidence>
<organism evidence="2 3">
    <name type="scientific">Lepeophtheirus salmonis</name>
    <name type="common">Salmon louse</name>
    <name type="synonym">Caligus salmonis</name>
    <dbReference type="NCBI Taxonomy" id="72036"/>
    <lineage>
        <taxon>Eukaryota</taxon>
        <taxon>Metazoa</taxon>
        <taxon>Ecdysozoa</taxon>
        <taxon>Arthropoda</taxon>
        <taxon>Crustacea</taxon>
        <taxon>Multicrustacea</taxon>
        <taxon>Hexanauplia</taxon>
        <taxon>Copepoda</taxon>
        <taxon>Siphonostomatoida</taxon>
        <taxon>Caligidae</taxon>
        <taxon>Lepeophtheirus</taxon>
    </lineage>
</organism>
<gene>
    <name evidence="2" type="ORF">LSAA_936</name>
</gene>
<feature type="compositionally biased region" description="Low complexity" evidence="1">
    <location>
        <begin position="391"/>
        <end position="433"/>
    </location>
</feature>
<feature type="compositionally biased region" description="Low complexity" evidence="1">
    <location>
        <begin position="498"/>
        <end position="510"/>
    </location>
</feature>
<feature type="region of interest" description="Disordered" evidence="1">
    <location>
        <begin position="316"/>
        <end position="343"/>
    </location>
</feature>
<protein>
    <submittedName>
        <fullName evidence="2">(salmon louse) hypothetical protein</fullName>
    </submittedName>
</protein>
<feature type="compositionally biased region" description="Polar residues" evidence="1">
    <location>
        <begin position="321"/>
        <end position="330"/>
    </location>
</feature>
<feature type="region of interest" description="Disordered" evidence="1">
    <location>
        <begin position="462"/>
        <end position="510"/>
    </location>
</feature>
<reference evidence="2" key="1">
    <citation type="submission" date="2021-02" db="EMBL/GenBank/DDBJ databases">
        <authorList>
            <person name="Bekaert M."/>
        </authorList>
    </citation>
    <scope>NUCLEOTIDE SEQUENCE</scope>
    <source>
        <strain evidence="2">IoA-00</strain>
    </source>
</reference>
<keyword evidence="3" id="KW-1185">Reference proteome</keyword>
<sequence>MDTDTKPLPSKINLENRIATIILSQTNSFYFHQIELLIPPRWLTSRMMTENNLNDTLLCAYFTFSSSLKPEATLVILSLLSYSIAELISNDEKGPGELLVPEEVCEENFEKICQITFKQQAFNETVKKCYRPLQKVCNGQGPEECRTLYESSCTTKYVEKQPGKFVSDTSCEKLPIEICGAGCVTEEGPQECHDKVITSIIDIPEEFCDLNPQKICKLETKLVPKLTPFHECTTIPQESCQLKFTQAQKVDKPLRTKWCFDESPNVPGETYDESSALGDPITSFSEDNLVVAPPSYTPNENQDVISYPSSFESSENKFSNTGFEKSQTALSPHDFDSQNDFSSNSFASSVQQLGSSQNTFGLNQQQPSFASDGFSSNTIDNFGSTQSGFNSGSFGSSSSGSNREFFESSPSGYNSGSFESSLSGSNSDSLESNQQGSNIGSFESSQSETYFSPDKDFLFADSFDSTQPSQLDGNAFETGVPQSSLTSSTSNKVESVLSPSTFESTQTQSSFSPNIDEFALEQSQSQFPKDSYKPIQSGDLFQSNPLILNEEQSSFPTFGSEQSPSKYGSFGLRDQSDEFGFSTDSLGSSQQPLFSNNNFELSQLQSPFAADTFVSSQQSLGFDSFGLKEQRQSIESNPSSSSFIREESTIPIFQSGQYYNPQSSSFENFGFQSSTPRFESQPNVFDPNLEIYRRF</sequence>
<dbReference type="Proteomes" id="UP000675881">
    <property type="component" value="Chromosome 1"/>
</dbReference>
<dbReference type="EMBL" id="HG994580">
    <property type="protein sequence ID" value="CAF2757214.1"/>
    <property type="molecule type" value="Genomic_DNA"/>
</dbReference>
<feature type="region of interest" description="Disordered" evidence="1">
    <location>
        <begin position="391"/>
        <end position="448"/>
    </location>
</feature>
<feature type="region of interest" description="Disordered" evidence="1">
    <location>
        <begin position="358"/>
        <end position="377"/>
    </location>
</feature>
<feature type="compositionally biased region" description="Polar residues" evidence="1">
    <location>
        <begin position="480"/>
        <end position="493"/>
    </location>
</feature>
<evidence type="ECO:0000256" key="1">
    <source>
        <dbReference type="SAM" id="MobiDB-lite"/>
    </source>
</evidence>
<evidence type="ECO:0000313" key="3">
    <source>
        <dbReference type="Proteomes" id="UP000675881"/>
    </source>
</evidence>
<dbReference type="AlphaFoldDB" id="A0A7R8CBK9"/>
<proteinExistence type="predicted"/>
<feature type="compositionally biased region" description="Polar residues" evidence="1">
    <location>
        <begin position="434"/>
        <end position="448"/>
    </location>
</feature>